<evidence type="ECO:0000256" key="7">
    <source>
        <dbReference type="ARBA" id="ARBA00022723"/>
    </source>
</evidence>
<organism evidence="13 14">
    <name type="scientific">Ceratosolen solmsi marchali</name>
    <dbReference type="NCBI Taxonomy" id="326594"/>
    <lineage>
        <taxon>Eukaryota</taxon>
        <taxon>Metazoa</taxon>
        <taxon>Ecdysozoa</taxon>
        <taxon>Arthropoda</taxon>
        <taxon>Hexapoda</taxon>
        <taxon>Insecta</taxon>
        <taxon>Pterygota</taxon>
        <taxon>Neoptera</taxon>
        <taxon>Endopterygota</taxon>
        <taxon>Hymenoptera</taxon>
        <taxon>Apocrita</taxon>
        <taxon>Proctotrupomorpha</taxon>
        <taxon>Chalcidoidea</taxon>
        <taxon>Agaonidae</taxon>
        <taxon>Agaoninae</taxon>
        <taxon>Ceratosolen</taxon>
    </lineage>
</organism>
<dbReference type="Pfam" id="PF00962">
    <property type="entry name" value="A_deaminase"/>
    <property type="match status" value="1"/>
</dbReference>
<evidence type="ECO:0000313" key="13">
    <source>
        <dbReference type="Proteomes" id="UP000695007"/>
    </source>
</evidence>
<gene>
    <name evidence="14" type="primary">LOC105360559</name>
</gene>
<evidence type="ECO:0000256" key="6">
    <source>
        <dbReference type="ARBA" id="ARBA00022525"/>
    </source>
</evidence>
<dbReference type="InterPro" id="IPR006330">
    <property type="entry name" value="Ado/ade_deaminase"/>
</dbReference>
<dbReference type="PANTHER" id="PTHR11409">
    <property type="entry name" value="ADENOSINE DEAMINASE"/>
    <property type="match status" value="1"/>
</dbReference>
<dbReference type="Proteomes" id="UP000695007">
    <property type="component" value="Unplaced"/>
</dbReference>
<dbReference type="GO" id="GO:0005615">
    <property type="term" value="C:extracellular space"/>
    <property type="evidence" value="ECO:0007669"/>
    <property type="project" value="InterPro"/>
</dbReference>
<dbReference type="GO" id="GO:0006154">
    <property type="term" value="P:adenosine catabolic process"/>
    <property type="evidence" value="ECO:0007669"/>
    <property type="project" value="InterPro"/>
</dbReference>
<comment type="catalytic activity">
    <reaction evidence="10">
        <text>adenosine + H2O + H(+) = inosine + NH4(+)</text>
        <dbReference type="Rhea" id="RHEA:24408"/>
        <dbReference type="ChEBI" id="CHEBI:15377"/>
        <dbReference type="ChEBI" id="CHEBI:15378"/>
        <dbReference type="ChEBI" id="CHEBI:16335"/>
        <dbReference type="ChEBI" id="CHEBI:17596"/>
        <dbReference type="ChEBI" id="CHEBI:28938"/>
        <dbReference type="EC" id="3.5.4.4"/>
    </reaction>
</comment>
<comment type="cofactor">
    <cofactor evidence="1">
        <name>Zn(2+)</name>
        <dbReference type="ChEBI" id="CHEBI:29105"/>
    </cofactor>
</comment>
<dbReference type="CDD" id="cd01321">
    <property type="entry name" value="ADGF"/>
    <property type="match status" value="1"/>
</dbReference>
<comment type="subcellular location">
    <subcellularLocation>
        <location evidence="2">Secreted</location>
    </subcellularLocation>
</comment>
<feature type="domain" description="Adenosine/AMP deaminase N-terminal" evidence="12">
    <location>
        <begin position="39"/>
        <end position="116"/>
    </location>
</feature>
<dbReference type="AlphaFoldDB" id="A0AAJ6YCU9"/>
<evidence type="ECO:0000256" key="10">
    <source>
        <dbReference type="ARBA" id="ARBA00047764"/>
    </source>
</evidence>
<evidence type="ECO:0000256" key="1">
    <source>
        <dbReference type="ARBA" id="ARBA00001947"/>
    </source>
</evidence>
<dbReference type="InterPro" id="IPR001365">
    <property type="entry name" value="A_deaminase_dom"/>
</dbReference>
<dbReference type="GO" id="GO:0046103">
    <property type="term" value="P:inosine biosynthetic process"/>
    <property type="evidence" value="ECO:0007669"/>
    <property type="project" value="TreeGrafter"/>
</dbReference>
<evidence type="ECO:0000256" key="9">
    <source>
        <dbReference type="ARBA" id="ARBA00022801"/>
    </source>
</evidence>
<dbReference type="FunFam" id="3.20.20.140:FF:000017">
    <property type="entry name" value="Adenosine deaminase 2"/>
    <property type="match status" value="1"/>
</dbReference>
<dbReference type="GeneID" id="105360559"/>
<evidence type="ECO:0000256" key="4">
    <source>
        <dbReference type="ARBA" id="ARBA00012784"/>
    </source>
</evidence>
<comment type="similarity">
    <text evidence="3">Belongs to the metallo-dependent hydrolases superfamily. Adenosine and AMP deaminases family. ADGF subfamily.</text>
</comment>
<dbReference type="Gene3D" id="3.20.20.140">
    <property type="entry name" value="Metal-dependent hydrolases"/>
    <property type="match status" value="1"/>
</dbReference>
<dbReference type="GO" id="GO:0046872">
    <property type="term" value="F:metal ion binding"/>
    <property type="evidence" value="ECO:0007669"/>
    <property type="project" value="UniProtKB-KW"/>
</dbReference>
<dbReference type="GO" id="GO:0004000">
    <property type="term" value="F:adenosine deaminase activity"/>
    <property type="evidence" value="ECO:0007669"/>
    <property type="project" value="InterPro"/>
</dbReference>
<evidence type="ECO:0000256" key="3">
    <source>
        <dbReference type="ARBA" id="ARBA00006083"/>
    </source>
</evidence>
<protein>
    <recommendedName>
        <fullName evidence="5">Adenosine deaminase</fullName>
        <ecNumber evidence="4">3.5.4.4</ecNumber>
    </recommendedName>
</protein>
<evidence type="ECO:0000256" key="5">
    <source>
        <dbReference type="ARBA" id="ARBA00018099"/>
    </source>
</evidence>
<dbReference type="PANTHER" id="PTHR11409:SF39">
    <property type="entry name" value="ADENOSINE DEAMINASE 2"/>
    <property type="match status" value="1"/>
</dbReference>
<accession>A0AAJ6YCU9</accession>
<dbReference type="InterPro" id="IPR032466">
    <property type="entry name" value="Metal_Hydrolase"/>
</dbReference>
<dbReference type="SUPFAM" id="SSF51556">
    <property type="entry name" value="Metallo-dependent hydrolases"/>
    <property type="match status" value="1"/>
</dbReference>
<dbReference type="KEGG" id="csol:105360559"/>
<evidence type="ECO:0000259" key="12">
    <source>
        <dbReference type="Pfam" id="PF08451"/>
    </source>
</evidence>
<keyword evidence="13" id="KW-1185">Reference proteome</keyword>
<keyword evidence="9" id="KW-0378">Hydrolase</keyword>
<keyword evidence="6" id="KW-0964">Secreted</keyword>
<proteinExistence type="inferred from homology"/>
<evidence type="ECO:0000259" key="11">
    <source>
        <dbReference type="Pfam" id="PF00962"/>
    </source>
</evidence>
<evidence type="ECO:0000313" key="14">
    <source>
        <dbReference type="RefSeq" id="XP_011495794.1"/>
    </source>
</evidence>
<keyword evidence="8" id="KW-0732">Signal</keyword>
<reference evidence="14" key="1">
    <citation type="submission" date="2025-08" db="UniProtKB">
        <authorList>
            <consortium name="RefSeq"/>
        </authorList>
    </citation>
    <scope>IDENTIFICATION</scope>
</reference>
<evidence type="ECO:0000256" key="2">
    <source>
        <dbReference type="ARBA" id="ARBA00004613"/>
    </source>
</evidence>
<dbReference type="EC" id="3.5.4.4" evidence="4"/>
<sequence length="525" mass="60731">MESAGTRASPRARMPRIVGLAWMAITLVAGAWGYAIGGSSDGYWERRASILLEEESAMIGGDLVFEEKERLVNQMLMKAKHKEIDDAFIHKATFLPSQSFLLVSDKIRESPVFKIIEQMPKGAVLHTHDTAIGSSDYLFSNVTFRPNLYMCDLNGQLWFQFFDKPDRKDCNWQLLSELRKKDTNNLIDQRISRQLTMVTEQPEKTYPDSTIAWTKFIDIFRLITPMLTYRPVYEDYFYHGLLDLYNDNVFYIELRSTLPTLYELDGTKYGPIEVALIYKKVTERFMQDYPHFLGMKLIYAPIRSMETAQFNESLKVALELKRTMPNFFAGFDLVGFEEQGPPLINFADQIRTLDDGIFRFFHAGETDWYGTNTDENLVDALMLNTKRIGHGYAILKHPELLKYARNKKVAIEISPISNQVLVLVKDLRNHPASVLFAENYPVIISNDDPGLWGSRGLSYDFYEAFVGMMSRNADLRALKQLAMNSILYSAMSDKEKNRAMEIWKNRWDEFIEKMNDDVLCKYSRL</sequence>
<name>A0AAJ6YCU9_9HYME</name>
<dbReference type="InterPro" id="IPR013659">
    <property type="entry name" value="A_deaminase_N"/>
</dbReference>
<dbReference type="Pfam" id="PF08451">
    <property type="entry name" value="A_deaminase_N"/>
    <property type="match status" value="1"/>
</dbReference>
<evidence type="ECO:0000256" key="8">
    <source>
        <dbReference type="ARBA" id="ARBA00022729"/>
    </source>
</evidence>
<feature type="domain" description="Adenosine deaminase" evidence="11">
    <location>
        <begin position="208"/>
        <end position="499"/>
    </location>
</feature>
<dbReference type="InterPro" id="IPR006331">
    <property type="entry name" value="ADGF"/>
</dbReference>
<keyword evidence="7" id="KW-0479">Metal-binding</keyword>
<dbReference type="NCBIfam" id="TIGR01431">
    <property type="entry name" value="adm_rel"/>
    <property type="match status" value="1"/>
</dbReference>
<dbReference type="RefSeq" id="XP_011495794.1">
    <property type="nucleotide sequence ID" value="XM_011497492.1"/>
</dbReference>